<keyword evidence="3 5" id="KW-1133">Transmembrane helix</keyword>
<evidence type="ECO:0000256" key="5">
    <source>
        <dbReference type="SAM" id="Phobius"/>
    </source>
</evidence>
<dbReference type="PANTHER" id="PTHR13533">
    <property type="entry name" value="N-ACETYLNEURAMINATE 9-O-ACETYLTRANSFERASE"/>
    <property type="match status" value="1"/>
</dbReference>
<feature type="transmembrane region" description="Helical" evidence="5">
    <location>
        <begin position="6"/>
        <end position="25"/>
    </location>
</feature>
<protein>
    <recommendedName>
        <fullName evidence="8">Pmr5/Cas1p GDSL/SGNH-like acyl-esterase family protein</fullName>
    </recommendedName>
</protein>
<dbReference type="STRING" id="13333.U5D4E0"/>
<evidence type="ECO:0000256" key="4">
    <source>
        <dbReference type="ARBA" id="ARBA00023136"/>
    </source>
</evidence>
<dbReference type="OrthoDB" id="767975at2759"/>
<comment type="subcellular location">
    <subcellularLocation>
        <location evidence="1">Membrane</location>
    </subcellularLocation>
</comment>
<dbReference type="GO" id="GO:0005796">
    <property type="term" value="C:Golgi lumen"/>
    <property type="evidence" value="ECO:0007669"/>
    <property type="project" value="EnsemblPlants"/>
</dbReference>
<dbReference type="Proteomes" id="UP000017836">
    <property type="component" value="Unassembled WGS sequence"/>
</dbReference>
<dbReference type="HOGENOM" id="CLU_761527_0_0_1"/>
<dbReference type="PANTHER" id="PTHR13533:SF31">
    <property type="entry name" value="PROTEIN ALTERED XYLOGLUCAN 9"/>
    <property type="match status" value="1"/>
</dbReference>
<dbReference type="GO" id="GO:0016020">
    <property type="term" value="C:membrane"/>
    <property type="evidence" value="ECO:0007669"/>
    <property type="project" value="UniProtKB-SubCell"/>
</dbReference>
<dbReference type="GO" id="GO:0045492">
    <property type="term" value="P:xylan biosynthetic process"/>
    <property type="evidence" value="ECO:0000318"/>
    <property type="project" value="GO_Central"/>
</dbReference>
<keyword evidence="2 5" id="KW-0812">Transmembrane</keyword>
<sequence length="360" mass="40118">MLGAVQIGVLAACIVLFVPMGMAGWHLSRNKMLFFSGALFITLAVGVHLMPYFPSLSSIVSTFSSVVVVENRDSCISFLHDMDWKNDSMLGELSMNSSSSKQSWTWSQSSHVLSCEFQKLGRTHVLDLLNGSWIVVSGDSEARLFVLSLLGLMLGTTESIENDLFKRHSNYETLVEENGAKVDFIWAPFPINLTDILKKFEKEHKYPDVLVMGSGLWHMLHFTNASNYGELLGSIRKSVVSLLPFSPEFGIDGPVAGSVSIQSPHMFWLGMPLLINSMLNTEAKKEKMTEKMCDAYESELYRSRLLRRSGGPLVLLDIRSLSLGCGSHCTEDGMHYDVLIYDAAVHIMLNALLIESHQRI</sequence>
<evidence type="ECO:0000313" key="6">
    <source>
        <dbReference type="EMBL" id="ERN17065.1"/>
    </source>
</evidence>
<evidence type="ECO:0000256" key="1">
    <source>
        <dbReference type="ARBA" id="ARBA00004370"/>
    </source>
</evidence>
<gene>
    <name evidence="6" type="ORF">AMTR_s00044p00063370</name>
</gene>
<evidence type="ECO:0000256" key="3">
    <source>
        <dbReference type="ARBA" id="ARBA00022989"/>
    </source>
</evidence>
<dbReference type="eggNOG" id="ENOG502QSS7">
    <property type="taxonomic scope" value="Eukaryota"/>
</dbReference>
<name>U5D4E0_AMBTC</name>
<dbReference type="EMBL" id="KI392384">
    <property type="protein sequence ID" value="ERN17065.1"/>
    <property type="molecule type" value="Genomic_DNA"/>
</dbReference>
<dbReference type="GO" id="GO:0016407">
    <property type="term" value="F:acetyltransferase activity"/>
    <property type="evidence" value="ECO:0000318"/>
    <property type="project" value="GO_Central"/>
</dbReference>
<accession>U5D4E0</accession>
<dbReference type="AlphaFoldDB" id="U5D4E0"/>
<evidence type="ECO:0000313" key="7">
    <source>
        <dbReference type="Proteomes" id="UP000017836"/>
    </source>
</evidence>
<proteinExistence type="predicted"/>
<reference evidence="7" key="1">
    <citation type="journal article" date="2013" name="Science">
        <title>The Amborella genome and the evolution of flowering plants.</title>
        <authorList>
            <consortium name="Amborella Genome Project"/>
        </authorList>
    </citation>
    <scope>NUCLEOTIDE SEQUENCE [LARGE SCALE GENOMIC DNA]</scope>
</reference>
<dbReference type="OMA" id="LWHMLHI"/>
<dbReference type="Gramene" id="ERN17065">
    <property type="protein sequence ID" value="ERN17065"/>
    <property type="gene ID" value="AMTR_s00044p00063370"/>
</dbReference>
<dbReference type="GO" id="GO:0005794">
    <property type="term" value="C:Golgi apparatus"/>
    <property type="evidence" value="ECO:0000318"/>
    <property type="project" value="GO_Central"/>
</dbReference>
<keyword evidence="7" id="KW-1185">Reference proteome</keyword>
<evidence type="ECO:0008006" key="8">
    <source>
        <dbReference type="Google" id="ProtNLM"/>
    </source>
</evidence>
<feature type="transmembrane region" description="Helical" evidence="5">
    <location>
        <begin position="32"/>
        <end position="53"/>
    </location>
</feature>
<evidence type="ECO:0000256" key="2">
    <source>
        <dbReference type="ARBA" id="ARBA00022692"/>
    </source>
</evidence>
<keyword evidence="4 5" id="KW-0472">Membrane</keyword>
<organism evidence="6 7">
    <name type="scientific">Amborella trichopoda</name>
    <dbReference type="NCBI Taxonomy" id="13333"/>
    <lineage>
        <taxon>Eukaryota</taxon>
        <taxon>Viridiplantae</taxon>
        <taxon>Streptophyta</taxon>
        <taxon>Embryophyta</taxon>
        <taxon>Tracheophyta</taxon>
        <taxon>Spermatophyta</taxon>
        <taxon>Magnoliopsida</taxon>
        <taxon>Amborellales</taxon>
        <taxon>Amborellaceae</taxon>
        <taxon>Amborella</taxon>
    </lineage>
</organism>